<feature type="domain" description="G-protein coupled receptors family 1 profile" evidence="10">
    <location>
        <begin position="30"/>
        <end position="152"/>
    </location>
</feature>
<protein>
    <submittedName>
        <fullName evidence="11">Thyrotropin-releasing hormone receptor</fullName>
    </submittedName>
</protein>
<evidence type="ECO:0000256" key="5">
    <source>
        <dbReference type="ARBA" id="ARBA00023040"/>
    </source>
</evidence>
<dbReference type="Pfam" id="PF00001">
    <property type="entry name" value="7tm_1"/>
    <property type="match status" value="1"/>
</dbReference>
<evidence type="ECO:0000256" key="6">
    <source>
        <dbReference type="ARBA" id="ARBA00023136"/>
    </source>
</evidence>
<dbReference type="PANTHER" id="PTHR24243:SF233">
    <property type="entry name" value="THYROTROPIN-RELEASING HORMONE RECEPTOR"/>
    <property type="match status" value="1"/>
</dbReference>
<dbReference type="GO" id="GO:0004930">
    <property type="term" value="F:G protein-coupled receptor activity"/>
    <property type="evidence" value="ECO:0007669"/>
    <property type="project" value="UniProtKB-KW"/>
</dbReference>
<dbReference type="Gene3D" id="1.20.1070.10">
    <property type="entry name" value="Rhodopsin 7-helix transmembrane proteins"/>
    <property type="match status" value="1"/>
</dbReference>
<keyword evidence="6 9" id="KW-0472">Membrane</keyword>
<keyword evidence="12" id="KW-1185">Reference proteome</keyword>
<reference evidence="11 12" key="1">
    <citation type="journal article" date="2010" name="Science">
        <title>Genomic comparison of the ants Camponotus floridanus and Harpegnathos saltator.</title>
        <authorList>
            <person name="Bonasio R."/>
            <person name="Zhang G."/>
            <person name="Ye C."/>
            <person name="Mutti N.S."/>
            <person name="Fang X."/>
            <person name="Qin N."/>
            <person name="Donahue G."/>
            <person name="Yang P."/>
            <person name="Li Q."/>
            <person name="Li C."/>
            <person name="Zhang P."/>
            <person name="Huang Z."/>
            <person name="Berger S.L."/>
            <person name="Reinberg D."/>
            <person name="Wang J."/>
            <person name="Liebig J."/>
        </authorList>
    </citation>
    <scope>NUCLEOTIDE SEQUENCE [LARGE SCALE GENOMIC DNA]</scope>
    <source>
        <strain evidence="12">C129</strain>
    </source>
</reference>
<keyword evidence="3 9" id="KW-0812">Transmembrane</keyword>
<keyword evidence="8" id="KW-0807">Transducer</keyword>
<evidence type="ECO:0000256" key="2">
    <source>
        <dbReference type="ARBA" id="ARBA00010663"/>
    </source>
</evidence>
<comment type="similarity">
    <text evidence="2">Belongs to the G-protein coupled receptor 1 family.</text>
</comment>
<dbReference type="OrthoDB" id="10036964at2759"/>
<evidence type="ECO:0000256" key="9">
    <source>
        <dbReference type="SAM" id="Phobius"/>
    </source>
</evidence>
<evidence type="ECO:0000256" key="8">
    <source>
        <dbReference type="ARBA" id="ARBA00023224"/>
    </source>
</evidence>
<dbReference type="Proteomes" id="UP000000311">
    <property type="component" value="Unassembled WGS sequence"/>
</dbReference>
<dbReference type="PROSITE" id="PS50262">
    <property type="entry name" value="G_PROTEIN_RECEP_F1_2"/>
    <property type="match status" value="1"/>
</dbReference>
<evidence type="ECO:0000259" key="10">
    <source>
        <dbReference type="PROSITE" id="PS50262"/>
    </source>
</evidence>
<dbReference type="InterPro" id="IPR017452">
    <property type="entry name" value="GPCR_Rhodpsn_7TM"/>
</dbReference>
<comment type="subcellular location">
    <subcellularLocation>
        <location evidence="1">Membrane</location>
        <topology evidence="1">Multi-pass membrane protein</topology>
    </subcellularLocation>
</comment>
<dbReference type="GO" id="GO:0005886">
    <property type="term" value="C:plasma membrane"/>
    <property type="evidence" value="ECO:0007669"/>
    <property type="project" value="TreeGrafter"/>
</dbReference>
<organism evidence="12">
    <name type="scientific">Camponotus floridanus</name>
    <name type="common">Florida carpenter ant</name>
    <dbReference type="NCBI Taxonomy" id="104421"/>
    <lineage>
        <taxon>Eukaryota</taxon>
        <taxon>Metazoa</taxon>
        <taxon>Ecdysozoa</taxon>
        <taxon>Arthropoda</taxon>
        <taxon>Hexapoda</taxon>
        <taxon>Insecta</taxon>
        <taxon>Pterygota</taxon>
        <taxon>Neoptera</taxon>
        <taxon>Endopterygota</taxon>
        <taxon>Hymenoptera</taxon>
        <taxon>Apocrita</taxon>
        <taxon>Aculeata</taxon>
        <taxon>Formicoidea</taxon>
        <taxon>Formicidae</taxon>
        <taxon>Formicinae</taxon>
        <taxon>Camponotus</taxon>
    </lineage>
</organism>
<keyword evidence="4 9" id="KW-1133">Transmembrane helix</keyword>
<evidence type="ECO:0000313" key="12">
    <source>
        <dbReference type="Proteomes" id="UP000000311"/>
    </source>
</evidence>
<evidence type="ECO:0000256" key="3">
    <source>
        <dbReference type="ARBA" id="ARBA00022692"/>
    </source>
</evidence>
<keyword evidence="7 11" id="KW-0675">Receptor</keyword>
<feature type="transmembrane region" description="Helical" evidence="9">
    <location>
        <begin position="91"/>
        <end position="117"/>
    </location>
</feature>
<sequence>MTNHSVTQVVVTDVGNDQQVADQVNRVPVCLTQANTIASVTFFLLLVLLFFVAPFVILVVLYSFIVNHLIRDSSGNTSDSYHSRARRQVVYMLLTIVISFFVCLSPYRLLIFYIVIAPVEEIAAIDYDTFFGLLNFCRIMFYLNSAGNPILYNLMSSKFRRGFLKLCGFAGKRGTHLRSTIVSARRITANQQEDLNQEENFL</sequence>
<evidence type="ECO:0000256" key="1">
    <source>
        <dbReference type="ARBA" id="ARBA00004141"/>
    </source>
</evidence>
<dbReference type="InterPro" id="IPR000276">
    <property type="entry name" value="GPCR_Rhodpsn"/>
</dbReference>
<dbReference type="OMA" id="CLTQANT"/>
<dbReference type="PRINTS" id="PR00237">
    <property type="entry name" value="GPCRRHODOPSN"/>
</dbReference>
<evidence type="ECO:0000313" key="11">
    <source>
        <dbReference type="EMBL" id="EFN66546.1"/>
    </source>
</evidence>
<name>E2AJA6_CAMFO</name>
<dbReference type="PANTHER" id="PTHR24243">
    <property type="entry name" value="G-PROTEIN COUPLED RECEPTOR"/>
    <property type="match status" value="1"/>
</dbReference>
<proteinExistence type="inferred from homology"/>
<evidence type="ECO:0000256" key="4">
    <source>
        <dbReference type="ARBA" id="ARBA00022989"/>
    </source>
</evidence>
<dbReference type="EMBL" id="GL439967">
    <property type="protein sequence ID" value="EFN66546.1"/>
    <property type="molecule type" value="Genomic_DNA"/>
</dbReference>
<accession>E2AJA6</accession>
<gene>
    <name evidence="11" type="ORF">EAG_11041</name>
</gene>
<dbReference type="STRING" id="104421.E2AJA6"/>
<feature type="transmembrane region" description="Helical" evidence="9">
    <location>
        <begin position="129"/>
        <end position="151"/>
    </location>
</feature>
<evidence type="ECO:0000256" key="7">
    <source>
        <dbReference type="ARBA" id="ARBA00023170"/>
    </source>
</evidence>
<feature type="transmembrane region" description="Helical" evidence="9">
    <location>
        <begin position="42"/>
        <end position="70"/>
    </location>
</feature>
<dbReference type="InParanoid" id="E2AJA6"/>
<keyword evidence="5" id="KW-0297">G-protein coupled receptor</keyword>
<dbReference type="AlphaFoldDB" id="E2AJA6"/>
<dbReference type="SUPFAM" id="SSF81321">
    <property type="entry name" value="Family A G protein-coupled receptor-like"/>
    <property type="match status" value="1"/>
</dbReference>